<dbReference type="Pfam" id="PF12770">
    <property type="entry name" value="CHAT"/>
    <property type="match status" value="1"/>
</dbReference>
<evidence type="ECO:0000313" key="5">
    <source>
        <dbReference type="EMBL" id="MEG3438931.1"/>
    </source>
</evidence>
<dbReference type="SUPFAM" id="SSF53822">
    <property type="entry name" value="Periplasmic binding protein-like I"/>
    <property type="match status" value="1"/>
</dbReference>
<dbReference type="Proteomes" id="UP001328733">
    <property type="component" value="Unassembled WGS sequence"/>
</dbReference>
<proteinExistence type="inferred from homology"/>
<dbReference type="RefSeq" id="WP_332866417.1">
    <property type="nucleotide sequence ID" value="NZ_JBAFSM010000037.1"/>
</dbReference>
<keyword evidence="2" id="KW-0732">Signal</keyword>
<keyword evidence="6" id="KW-1185">Reference proteome</keyword>
<name>A0AAW9QXK7_9CHRO</name>
<feature type="domain" description="CHAT" evidence="3">
    <location>
        <begin position="208"/>
        <end position="343"/>
    </location>
</feature>
<dbReference type="InterPro" id="IPR024983">
    <property type="entry name" value="CHAT_dom"/>
</dbReference>
<evidence type="ECO:0000259" key="4">
    <source>
        <dbReference type="Pfam" id="PF13458"/>
    </source>
</evidence>
<dbReference type="InterPro" id="IPR028082">
    <property type="entry name" value="Peripla_BP_I"/>
</dbReference>
<dbReference type="Gene3D" id="3.40.50.2300">
    <property type="match status" value="2"/>
</dbReference>
<dbReference type="InterPro" id="IPR051010">
    <property type="entry name" value="BCAA_transport"/>
</dbReference>
<protein>
    <submittedName>
        <fullName evidence="5">CHAT domain-containing protein</fullName>
    </submittedName>
</protein>
<dbReference type="InterPro" id="IPR011990">
    <property type="entry name" value="TPR-like_helical_dom_sf"/>
</dbReference>
<sequence>MNKWILLKFLNNNGEGYRVLAELWVDNSQILQLQGTLSLGSSVFDTYRRWKALYQVFFHRSRSSNEGIAIDESGITNVSHTEFDDLWKNLKQELDRWLGETSFAAIDLSLRSYLNTDEDILINIQTDDPNLWFLPWPRWNFLEDFRRAEVILSPLKNISVTFPKRNRIRLLAIFGDDTGIDTERDSILLERLKKRGVDYLDLKKKLNVKALDVRSIVEALRDRMGWSVLFFAGHSSSSEVTSDSDNEIIQLDPDTPLRLTRIETALRNSIKNGLQLAIFNSCNGIGLARKLLDWNLPRAIVMREEVPNEVAVEFLKHFLDAFARGDSLPIALRRSRESLEGLEHEYPYATWLPVLCQNATVPLLTWESLGGKSRRSIGKKIVKSLKTIGLVAGGFTLGFLAYPGLNPIPTESFDASRSRGISVGEEILFDDKRNLNRSNSTIEKGIQAFKRKDYKEATRYFILALEDFPDNPEIRIYYNNARALQDKDPLKIAVSVPLGNNPEIAREILRGVALFQQELNEEQSKNPDFHSLLVVIANDNNNREMAKDIAGKFVKDKSILAVIGHNASDASEAARDIYYQGGIVAISPTSFSEEVKGERYIYKMVPNIGTFAATLSEYIREKSNVVNPRTFICYDGRSGDNYNLAGTYRSIILGQNFQSIIEDEFSDCNIDPKTRINYENVYESMKANRVNVFMIAPYVNDLDRAIDLLVKRPSDLRDLVLIGSPTFQTNLTLEKGQKNVEGLVTSVPWYELKEENTYCKNSDPRKERECRQRFNVWRTPSSYDATEVIVEGLKKLSSPESSADRASKDKVQKVLDRESLAEVLRHPAFKIEGMTGTVQFTRDGIRKMDNNPDRRFLLLQICDGQFVPLGKSSRNCTPGDPRSLHKK</sequence>
<evidence type="ECO:0000256" key="2">
    <source>
        <dbReference type="ARBA" id="ARBA00022729"/>
    </source>
</evidence>
<dbReference type="Pfam" id="PF13458">
    <property type="entry name" value="Peripla_BP_6"/>
    <property type="match status" value="1"/>
</dbReference>
<dbReference type="InterPro" id="IPR028081">
    <property type="entry name" value="Leu-bd"/>
</dbReference>
<dbReference type="PANTHER" id="PTHR30483:SF6">
    <property type="entry name" value="PERIPLASMIC BINDING PROTEIN OF ABC TRANSPORTER FOR NATURAL AMINO ACIDS"/>
    <property type="match status" value="1"/>
</dbReference>
<feature type="domain" description="Leucine-binding protein" evidence="4">
    <location>
        <begin position="505"/>
        <end position="860"/>
    </location>
</feature>
<evidence type="ECO:0000313" key="6">
    <source>
        <dbReference type="Proteomes" id="UP001328733"/>
    </source>
</evidence>
<dbReference type="EMBL" id="JBAFSM010000037">
    <property type="protein sequence ID" value="MEG3438931.1"/>
    <property type="molecule type" value="Genomic_DNA"/>
</dbReference>
<comment type="similarity">
    <text evidence="1">Belongs to the leucine-binding protein family.</text>
</comment>
<dbReference type="CDD" id="cd06268">
    <property type="entry name" value="PBP1_ABC_transporter_LIVBP-like"/>
    <property type="match status" value="1"/>
</dbReference>
<comment type="caution">
    <text evidence="5">The sequence shown here is derived from an EMBL/GenBank/DDBJ whole genome shotgun (WGS) entry which is preliminary data.</text>
</comment>
<reference evidence="5 6" key="1">
    <citation type="submission" date="2024-01" db="EMBL/GenBank/DDBJ databases">
        <title>Genomic insights into the taxonomy and metabolism of the cyanobacterium Pannus brasiliensis CCIBt3594.</title>
        <authorList>
            <person name="Machado M."/>
            <person name="Botero N.B."/>
            <person name="Andreote A.P.D."/>
            <person name="Feitosa A.M.T."/>
            <person name="Popin R."/>
            <person name="Sivonen K."/>
            <person name="Fiore M.F."/>
        </authorList>
    </citation>
    <scope>NUCLEOTIDE SEQUENCE [LARGE SCALE GENOMIC DNA]</scope>
    <source>
        <strain evidence="5 6">CCIBt3594</strain>
    </source>
</reference>
<accession>A0AAW9QXK7</accession>
<dbReference type="SUPFAM" id="SSF48452">
    <property type="entry name" value="TPR-like"/>
    <property type="match status" value="1"/>
</dbReference>
<evidence type="ECO:0000259" key="3">
    <source>
        <dbReference type="Pfam" id="PF12770"/>
    </source>
</evidence>
<dbReference type="PANTHER" id="PTHR30483">
    <property type="entry name" value="LEUCINE-SPECIFIC-BINDING PROTEIN"/>
    <property type="match status" value="1"/>
</dbReference>
<dbReference type="AlphaFoldDB" id="A0AAW9QXK7"/>
<organism evidence="5 6">
    <name type="scientific">Pannus brasiliensis CCIBt3594</name>
    <dbReference type="NCBI Taxonomy" id="1427578"/>
    <lineage>
        <taxon>Bacteria</taxon>
        <taxon>Bacillati</taxon>
        <taxon>Cyanobacteriota</taxon>
        <taxon>Cyanophyceae</taxon>
        <taxon>Oscillatoriophycideae</taxon>
        <taxon>Chroococcales</taxon>
        <taxon>Microcystaceae</taxon>
        <taxon>Pannus</taxon>
    </lineage>
</organism>
<gene>
    <name evidence="5" type="ORF">V0288_17520</name>
</gene>
<evidence type="ECO:0000256" key="1">
    <source>
        <dbReference type="ARBA" id="ARBA00010062"/>
    </source>
</evidence>